<comment type="caution">
    <text evidence="2">The sequence shown here is derived from an EMBL/GenBank/DDBJ whole genome shotgun (WGS) entry which is preliminary data.</text>
</comment>
<protein>
    <submittedName>
        <fullName evidence="2">Uncharacterized protein</fullName>
    </submittedName>
</protein>
<keyword evidence="3" id="KW-1185">Reference proteome</keyword>
<name>A0A1V6QHH5_9EURO</name>
<dbReference type="AlphaFoldDB" id="A0A1V6QHH5"/>
<sequence>MSNGTAVALLDGVDAWPHVPAEEDQSPSAQVQPVDLEQEQSGAQNPPSHGGLSFKPHPYMPIPSGKPMWPPAPEVMPAGLSHMSEYSPHHKEITVIDVVEYFSPMSVEVNQRPTPPVGGIWEARHW</sequence>
<reference evidence="3" key="1">
    <citation type="journal article" date="2017" name="Nat. Microbiol.">
        <title>Global analysis of biosynthetic gene clusters reveals vast potential of secondary metabolite production in Penicillium species.</title>
        <authorList>
            <person name="Nielsen J.C."/>
            <person name="Grijseels S."/>
            <person name="Prigent S."/>
            <person name="Ji B."/>
            <person name="Dainat J."/>
            <person name="Nielsen K.F."/>
            <person name="Frisvad J.C."/>
            <person name="Workman M."/>
            <person name="Nielsen J."/>
        </authorList>
    </citation>
    <scope>NUCLEOTIDE SEQUENCE [LARGE SCALE GENOMIC DNA]</scope>
    <source>
        <strain evidence="3">IBT 31811</strain>
    </source>
</reference>
<dbReference type="EMBL" id="MDYN01000004">
    <property type="protein sequence ID" value="OQD88407.1"/>
    <property type="molecule type" value="Genomic_DNA"/>
</dbReference>
<proteinExistence type="predicted"/>
<dbReference type="OrthoDB" id="10613504at2759"/>
<organism evidence="2 3">
    <name type="scientific">Penicillium antarcticum</name>
    <dbReference type="NCBI Taxonomy" id="416450"/>
    <lineage>
        <taxon>Eukaryota</taxon>
        <taxon>Fungi</taxon>
        <taxon>Dikarya</taxon>
        <taxon>Ascomycota</taxon>
        <taxon>Pezizomycotina</taxon>
        <taxon>Eurotiomycetes</taxon>
        <taxon>Eurotiomycetidae</taxon>
        <taxon>Eurotiales</taxon>
        <taxon>Aspergillaceae</taxon>
        <taxon>Penicillium</taxon>
    </lineage>
</organism>
<dbReference type="Proteomes" id="UP000191672">
    <property type="component" value="Unassembled WGS sequence"/>
</dbReference>
<evidence type="ECO:0000313" key="3">
    <source>
        <dbReference type="Proteomes" id="UP000191672"/>
    </source>
</evidence>
<evidence type="ECO:0000256" key="1">
    <source>
        <dbReference type="SAM" id="MobiDB-lite"/>
    </source>
</evidence>
<feature type="region of interest" description="Disordered" evidence="1">
    <location>
        <begin position="14"/>
        <end position="59"/>
    </location>
</feature>
<gene>
    <name evidence="2" type="ORF">PENANT_c004G04642</name>
</gene>
<evidence type="ECO:0000313" key="2">
    <source>
        <dbReference type="EMBL" id="OQD88407.1"/>
    </source>
</evidence>
<accession>A0A1V6QHH5</accession>